<evidence type="ECO:0000313" key="1">
    <source>
        <dbReference type="EMBL" id="KAI8021016.1"/>
    </source>
</evidence>
<sequence length="213" mass="23981">MAHHKILIDGRKLSAVDDDGHQLPTLVYLATEKRPQCPHNFKAGSMNALIRVSSEISNAPIILNLDCDMYSNDSDAIKEALCFFMDEKHGHKTSYVQHPQSYNNITKNDIYSNVASTTHLIELAGIDGYNAALYCGTGCFHRRESLCGLKYSENYIGRCVVCIERHSLVDGTDVWLSGGRHNNRINHPKVEDGNRILLSGDRERPFWGLLQQH</sequence>
<reference evidence="1 2" key="1">
    <citation type="journal article" date="2022" name="Plant J.">
        <title>Chromosome-level genome of Camellia lanceoleosa provides a valuable resource for understanding genome evolution and self-incompatibility.</title>
        <authorList>
            <person name="Gong W."/>
            <person name="Xiao S."/>
            <person name="Wang L."/>
            <person name="Liao Z."/>
            <person name="Chang Y."/>
            <person name="Mo W."/>
            <person name="Hu G."/>
            <person name="Li W."/>
            <person name="Zhao G."/>
            <person name="Zhu H."/>
            <person name="Hu X."/>
            <person name="Ji K."/>
            <person name="Xiang X."/>
            <person name="Song Q."/>
            <person name="Yuan D."/>
            <person name="Jin S."/>
            <person name="Zhang L."/>
        </authorList>
    </citation>
    <scope>NUCLEOTIDE SEQUENCE [LARGE SCALE GENOMIC DNA]</scope>
    <source>
        <strain evidence="1">SQ_2022a</strain>
    </source>
</reference>
<dbReference type="Proteomes" id="UP001060215">
    <property type="component" value="Chromosome 6"/>
</dbReference>
<comment type="caution">
    <text evidence="1">The sequence shown here is derived from an EMBL/GenBank/DDBJ whole genome shotgun (WGS) entry which is preliminary data.</text>
</comment>
<accession>A0ACC0I628</accession>
<gene>
    <name evidence="1" type="ORF">LOK49_LG03G03708</name>
</gene>
<name>A0ACC0I628_9ERIC</name>
<organism evidence="1 2">
    <name type="scientific">Camellia lanceoleosa</name>
    <dbReference type="NCBI Taxonomy" id="1840588"/>
    <lineage>
        <taxon>Eukaryota</taxon>
        <taxon>Viridiplantae</taxon>
        <taxon>Streptophyta</taxon>
        <taxon>Embryophyta</taxon>
        <taxon>Tracheophyta</taxon>
        <taxon>Spermatophyta</taxon>
        <taxon>Magnoliopsida</taxon>
        <taxon>eudicotyledons</taxon>
        <taxon>Gunneridae</taxon>
        <taxon>Pentapetalae</taxon>
        <taxon>asterids</taxon>
        <taxon>Ericales</taxon>
        <taxon>Theaceae</taxon>
        <taxon>Camellia</taxon>
    </lineage>
</organism>
<dbReference type="EMBL" id="CM045763">
    <property type="protein sequence ID" value="KAI8021016.1"/>
    <property type="molecule type" value="Genomic_DNA"/>
</dbReference>
<keyword evidence="2" id="KW-1185">Reference proteome</keyword>
<protein>
    <submittedName>
        <fullName evidence="1">Cellulose synthase-like protein E6</fullName>
    </submittedName>
</protein>
<proteinExistence type="predicted"/>
<evidence type="ECO:0000313" key="2">
    <source>
        <dbReference type="Proteomes" id="UP001060215"/>
    </source>
</evidence>